<dbReference type="EC" id="2.7.1.24" evidence="5 6"/>
<dbReference type="Pfam" id="PF01121">
    <property type="entry name" value="CoaE"/>
    <property type="match status" value="1"/>
</dbReference>
<dbReference type="GO" id="GO:0015937">
    <property type="term" value="P:coenzyme A biosynthetic process"/>
    <property type="evidence" value="ECO:0007669"/>
    <property type="project" value="UniProtKB-UniRule"/>
</dbReference>
<evidence type="ECO:0000313" key="8">
    <source>
        <dbReference type="Proteomes" id="UP000598120"/>
    </source>
</evidence>
<sequence length="199" mass="22675">MIIVGLTGGIGSGKTTVAKMFSELGIAIYIADTEAKRLMDTSKVIKRKLIALFGSDAYNANGLNKTFIASKIFHDKAYLEQMNAIVHPKVAMHFKRWLKKQTSPYVIKEAAIIFEHNMQSQYDSIITVTAKKQDKISRVINRDDTSRDKIEAIMNNQMSDEEKISKSDFVIVNDTLEHTKAQVLEIHRRILKTIEKRKF</sequence>
<dbReference type="PROSITE" id="PS51219">
    <property type="entry name" value="DPCK"/>
    <property type="match status" value="1"/>
</dbReference>
<dbReference type="Proteomes" id="UP000598120">
    <property type="component" value="Unassembled WGS sequence"/>
</dbReference>
<dbReference type="AlphaFoldDB" id="A0A8J2TQX1"/>
<comment type="caution">
    <text evidence="7">The sequence shown here is derived from an EMBL/GenBank/DDBJ whole genome shotgun (WGS) entry which is preliminary data.</text>
</comment>
<comment type="similarity">
    <text evidence="1 5">Belongs to the CoaE family.</text>
</comment>
<dbReference type="InterPro" id="IPR027417">
    <property type="entry name" value="P-loop_NTPase"/>
</dbReference>
<keyword evidence="4 5" id="KW-0173">Coenzyme A biosynthesis</keyword>
<keyword evidence="5 7" id="KW-0418">Kinase</keyword>
<dbReference type="InterPro" id="IPR001977">
    <property type="entry name" value="Depp_CoAkinase"/>
</dbReference>
<dbReference type="PANTHER" id="PTHR10695:SF46">
    <property type="entry name" value="BIFUNCTIONAL COENZYME A SYNTHASE-RELATED"/>
    <property type="match status" value="1"/>
</dbReference>
<keyword evidence="8" id="KW-1185">Reference proteome</keyword>
<name>A0A8J2TQX1_9FLAO</name>
<evidence type="ECO:0000256" key="5">
    <source>
        <dbReference type="HAMAP-Rule" id="MF_00376"/>
    </source>
</evidence>
<dbReference type="Gene3D" id="3.40.50.300">
    <property type="entry name" value="P-loop containing nucleotide triphosphate hydrolases"/>
    <property type="match status" value="1"/>
</dbReference>
<evidence type="ECO:0000256" key="2">
    <source>
        <dbReference type="ARBA" id="ARBA00022741"/>
    </source>
</evidence>
<dbReference type="RefSeq" id="WP_188605943.1">
    <property type="nucleotide sequence ID" value="NZ_BMIC01000002.1"/>
</dbReference>
<dbReference type="GO" id="GO:0005737">
    <property type="term" value="C:cytoplasm"/>
    <property type="evidence" value="ECO:0007669"/>
    <property type="project" value="UniProtKB-SubCell"/>
</dbReference>
<evidence type="ECO:0000256" key="3">
    <source>
        <dbReference type="ARBA" id="ARBA00022840"/>
    </source>
</evidence>
<protein>
    <recommendedName>
        <fullName evidence="5 6">Dephospho-CoA kinase</fullName>
        <ecNumber evidence="5 6">2.7.1.24</ecNumber>
    </recommendedName>
    <alternativeName>
        <fullName evidence="5">Dephosphocoenzyme A kinase</fullName>
    </alternativeName>
</protein>
<keyword evidence="5" id="KW-0963">Cytoplasm</keyword>
<accession>A0A8J2TQX1</accession>
<dbReference type="GO" id="GO:0004140">
    <property type="term" value="F:dephospho-CoA kinase activity"/>
    <property type="evidence" value="ECO:0007669"/>
    <property type="project" value="UniProtKB-UniRule"/>
</dbReference>
<dbReference type="SUPFAM" id="SSF52540">
    <property type="entry name" value="P-loop containing nucleoside triphosphate hydrolases"/>
    <property type="match status" value="1"/>
</dbReference>
<evidence type="ECO:0000256" key="1">
    <source>
        <dbReference type="ARBA" id="ARBA00009018"/>
    </source>
</evidence>
<gene>
    <name evidence="5 7" type="primary">coaE</name>
    <name evidence="7" type="ORF">GCM10011531_17120</name>
</gene>
<keyword evidence="3 5" id="KW-0067">ATP-binding</keyword>
<evidence type="ECO:0000313" key="7">
    <source>
        <dbReference type="EMBL" id="GFZ86362.1"/>
    </source>
</evidence>
<dbReference type="EMBL" id="BMIC01000002">
    <property type="protein sequence ID" value="GFZ86362.1"/>
    <property type="molecule type" value="Genomic_DNA"/>
</dbReference>
<proteinExistence type="inferred from homology"/>
<dbReference type="GO" id="GO:0005524">
    <property type="term" value="F:ATP binding"/>
    <property type="evidence" value="ECO:0007669"/>
    <property type="project" value="UniProtKB-UniRule"/>
</dbReference>
<feature type="binding site" evidence="5">
    <location>
        <begin position="11"/>
        <end position="16"/>
    </location>
    <ligand>
        <name>ATP</name>
        <dbReference type="ChEBI" id="CHEBI:30616"/>
    </ligand>
</feature>
<dbReference type="PANTHER" id="PTHR10695">
    <property type="entry name" value="DEPHOSPHO-COA KINASE-RELATED"/>
    <property type="match status" value="1"/>
</dbReference>
<evidence type="ECO:0000256" key="4">
    <source>
        <dbReference type="ARBA" id="ARBA00022993"/>
    </source>
</evidence>
<comment type="function">
    <text evidence="5">Catalyzes the phosphorylation of the 3'-hydroxyl group of dephosphocoenzyme A to form coenzyme A.</text>
</comment>
<evidence type="ECO:0000256" key="6">
    <source>
        <dbReference type="NCBIfam" id="TIGR00152"/>
    </source>
</evidence>
<keyword evidence="2 5" id="KW-0547">Nucleotide-binding</keyword>
<organism evidence="7 8">
    <name type="scientific">Aquaticitalea lipolytica</name>
    <dbReference type="NCBI Taxonomy" id="1247562"/>
    <lineage>
        <taxon>Bacteria</taxon>
        <taxon>Pseudomonadati</taxon>
        <taxon>Bacteroidota</taxon>
        <taxon>Flavobacteriia</taxon>
        <taxon>Flavobacteriales</taxon>
        <taxon>Flavobacteriaceae</taxon>
        <taxon>Aquaticitalea</taxon>
    </lineage>
</organism>
<comment type="pathway">
    <text evidence="5">Cofactor biosynthesis; coenzyme A biosynthesis; CoA from (R)-pantothenate: step 5/5.</text>
</comment>
<comment type="subcellular location">
    <subcellularLocation>
        <location evidence="5">Cytoplasm</location>
    </subcellularLocation>
</comment>
<dbReference type="CDD" id="cd02022">
    <property type="entry name" value="DPCK"/>
    <property type="match status" value="1"/>
</dbReference>
<dbReference type="NCBIfam" id="TIGR00152">
    <property type="entry name" value="dephospho-CoA kinase"/>
    <property type="match status" value="1"/>
</dbReference>
<reference evidence="7 8" key="1">
    <citation type="journal article" date="2014" name="Int. J. Syst. Evol. Microbiol.">
        <title>Complete genome sequence of Corynebacterium casei LMG S-19264T (=DSM 44701T), isolated from a smear-ripened cheese.</title>
        <authorList>
            <consortium name="US DOE Joint Genome Institute (JGI-PGF)"/>
            <person name="Walter F."/>
            <person name="Albersmeier A."/>
            <person name="Kalinowski J."/>
            <person name="Ruckert C."/>
        </authorList>
    </citation>
    <scope>NUCLEOTIDE SEQUENCE [LARGE SCALE GENOMIC DNA]</scope>
    <source>
        <strain evidence="7 8">CGMCC 1.15295</strain>
    </source>
</reference>
<dbReference type="HAMAP" id="MF_00376">
    <property type="entry name" value="Dephospho_CoA_kinase"/>
    <property type="match status" value="1"/>
</dbReference>
<keyword evidence="5" id="KW-0808">Transferase</keyword>
<comment type="catalytic activity">
    <reaction evidence="5">
        <text>3'-dephospho-CoA + ATP = ADP + CoA + H(+)</text>
        <dbReference type="Rhea" id="RHEA:18245"/>
        <dbReference type="ChEBI" id="CHEBI:15378"/>
        <dbReference type="ChEBI" id="CHEBI:30616"/>
        <dbReference type="ChEBI" id="CHEBI:57287"/>
        <dbReference type="ChEBI" id="CHEBI:57328"/>
        <dbReference type="ChEBI" id="CHEBI:456216"/>
        <dbReference type="EC" id="2.7.1.24"/>
    </reaction>
</comment>
<dbReference type="UniPathway" id="UPA00241">
    <property type="reaction ID" value="UER00356"/>
</dbReference>